<dbReference type="PROSITE" id="PS50198">
    <property type="entry name" value="PPIC_PPIASE_2"/>
    <property type="match status" value="1"/>
</dbReference>
<name>A0A1C7PC78_9BACT</name>
<dbReference type="InterPro" id="IPR027304">
    <property type="entry name" value="Trigger_fact/SurA_dom_sf"/>
</dbReference>
<dbReference type="KEGG" id="agl:PYTT_2087"/>
<reference evidence="5" key="1">
    <citation type="submission" date="2016-09" db="EMBL/GenBank/DDBJ databases">
        <authorList>
            <person name="Koehorst J."/>
        </authorList>
    </citation>
    <scope>NUCLEOTIDE SEQUENCE [LARGE SCALE GENOMIC DNA]</scope>
</reference>
<dbReference type="InterPro" id="IPR046357">
    <property type="entry name" value="PPIase_dom_sf"/>
</dbReference>
<evidence type="ECO:0000313" key="5">
    <source>
        <dbReference type="Proteomes" id="UP000176204"/>
    </source>
</evidence>
<sequence>MMKFFPVTLPVCAFLFVSGVLPVSAQEQPEAGRPKPQRVVNRIAASVNGRPITTAEVRASLYPILRELQVLYPKQGPKFFSELANAKKMILNDLIERELVLGEFEEKGYMMRDDHIETAINYHILTRFNGNRDAFLKGLQAAGQNLTDFRESIRKQEIVNAMRSSRFDRNIPPTPDEINAEYQKIKSDFRDLTQDSIVYDKIFIPFIPYDPSKTPDDQFLLAEEVAKKLKNKEISFADAAKEYSSDSMAEKGGRWDRIKRGELAAEFASVVFSAPVGEIVGPLVDRPDPQTLQHGGFTIVRVVDKSLAPAPPLSKVKEEVDASVRRKRSEERYRQWVERLRNKAIIRTFV</sequence>
<organism evidence="4 5">
    <name type="scientific">Akkermansia glycaniphila</name>
    <dbReference type="NCBI Taxonomy" id="1679444"/>
    <lineage>
        <taxon>Bacteria</taxon>
        <taxon>Pseudomonadati</taxon>
        <taxon>Verrucomicrobiota</taxon>
        <taxon>Verrucomicrobiia</taxon>
        <taxon>Verrucomicrobiales</taxon>
        <taxon>Akkermansiaceae</taxon>
        <taxon>Akkermansia</taxon>
    </lineage>
</organism>
<keyword evidence="2" id="KW-0732">Signal</keyword>
<dbReference type="Pfam" id="PF13624">
    <property type="entry name" value="SurA_N_3"/>
    <property type="match status" value="1"/>
</dbReference>
<dbReference type="InterPro" id="IPR000297">
    <property type="entry name" value="PPIase_PpiC"/>
</dbReference>
<dbReference type="SUPFAM" id="SSF54534">
    <property type="entry name" value="FKBP-like"/>
    <property type="match status" value="1"/>
</dbReference>
<dbReference type="InterPro" id="IPR050245">
    <property type="entry name" value="PrsA_foldase"/>
</dbReference>
<accession>A0A1C7PC78</accession>
<keyword evidence="1" id="KW-0697">Rotamase</keyword>
<evidence type="ECO:0000313" key="4">
    <source>
        <dbReference type="EMBL" id="SEH95903.1"/>
    </source>
</evidence>
<protein>
    <submittedName>
        <fullName evidence="4">Peptidyl-prolyl cis-trans isomerase ppic-type</fullName>
    </submittedName>
</protein>
<dbReference type="RefSeq" id="WP_067775359.1">
    <property type="nucleotide sequence ID" value="NZ_LIGX01000021.1"/>
</dbReference>
<evidence type="ECO:0000256" key="2">
    <source>
        <dbReference type="SAM" id="SignalP"/>
    </source>
</evidence>
<proteinExistence type="predicted"/>
<dbReference type="PANTHER" id="PTHR47245:SF2">
    <property type="entry name" value="PEPTIDYL-PROLYL CIS-TRANS ISOMERASE HP_0175-RELATED"/>
    <property type="match status" value="1"/>
</dbReference>
<dbReference type="GO" id="GO:0003755">
    <property type="term" value="F:peptidyl-prolyl cis-trans isomerase activity"/>
    <property type="evidence" value="ECO:0007669"/>
    <property type="project" value="UniProtKB-KW"/>
</dbReference>
<dbReference type="SUPFAM" id="SSF109998">
    <property type="entry name" value="Triger factor/SurA peptide-binding domain-like"/>
    <property type="match status" value="1"/>
</dbReference>
<feature type="signal peptide" evidence="2">
    <location>
        <begin position="1"/>
        <end position="25"/>
    </location>
</feature>
<gene>
    <name evidence="4" type="ORF">PYTT_2087</name>
</gene>
<dbReference type="OrthoDB" id="9778023at2"/>
<dbReference type="Pfam" id="PF00639">
    <property type="entry name" value="Rotamase"/>
    <property type="match status" value="1"/>
</dbReference>
<feature type="domain" description="PpiC" evidence="3">
    <location>
        <begin position="206"/>
        <end position="283"/>
    </location>
</feature>
<evidence type="ECO:0000259" key="3">
    <source>
        <dbReference type="PROSITE" id="PS50198"/>
    </source>
</evidence>
<dbReference type="AlphaFoldDB" id="A0A1C7PC78"/>
<keyword evidence="1 4" id="KW-0413">Isomerase</keyword>
<dbReference type="STRING" id="1679444.PYTT_2087"/>
<dbReference type="Gene3D" id="3.10.50.40">
    <property type="match status" value="1"/>
</dbReference>
<keyword evidence="5" id="KW-1185">Reference proteome</keyword>
<dbReference type="PANTHER" id="PTHR47245">
    <property type="entry name" value="PEPTIDYLPROLYL ISOMERASE"/>
    <property type="match status" value="1"/>
</dbReference>
<evidence type="ECO:0000256" key="1">
    <source>
        <dbReference type="PROSITE-ProRule" id="PRU00278"/>
    </source>
</evidence>
<dbReference type="EMBL" id="LT629973">
    <property type="protein sequence ID" value="SEH95903.1"/>
    <property type="molecule type" value="Genomic_DNA"/>
</dbReference>
<dbReference type="Proteomes" id="UP000176204">
    <property type="component" value="Chromosome I"/>
</dbReference>
<feature type="chain" id="PRO_5014266473" evidence="2">
    <location>
        <begin position="26"/>
        <end position="350"/>
    </location>
</feature>
<dbReference type="Gene3D" id="1.10.4030.10">
    <property type="entry name" value="Porin chaperone SurA, peptide-binding domain"/>
    <property type="match status" value="1"/>
</dbReference>